<dbReference type="Proteomes" id="UP000468687">
    <property type="component" value="Unassembled WGS sequence"/>
</dbReference>
<evidence type="ECO:0000313" key="9">
    <source>
        <dbReference type="EMBL" id="NEN77438.1"/>
    </source>
</evidence>
<accession>A0A6P0HFH9</accession>
<dbReference type="InterPro" id="IPR013324">
    <property type="entry name" value="RNA_pol_sigma_r3/r4-like"/>
</dbReference>
<feature type="domain" description="RNA polymerase sigma factor 70 region 4 type 2" evidence="8">
    <location>
        <begin position="102"/>
        <end position="153"/>
    </location>
</feature>
<sequence length="180" mass="20271">MTEASFEEFIAASQPRLTALARSISRETAAADDLVQGVMEQMWIVWQKDRPVNPHSYARTALVRRHISSQRRAHRRREVLGMDPTDVPAPSSFDAATSDRWMLVDALRRLPPRQREVVVLRYFEDLTIEEVADLLGISQGAVKRHAHRGVARLRTILAPAPAPTPAPESRSASPQFRFSP</sequence>
<proteinExistence type="inferred from homology"/>
<organism evidence="9 10">
    <name type="scientific">Nocardioides zeae</name>
    <dbReference type="NCBI Taxonomy" id="1457234"/>
    <lineage>
        <taxon>Bacteria</taxon>
        <taxon>Bacillati</taxon>
        <taxon>Actinomycetota</taxon>
        <taxon>Actinomycetes</taxon>
        <taxon>Propionibacteriales</taxon>
        <taxon>Nocardioidaceae</taxon>
        <taxon>Nocardioides</taxon>
    </lineage>
</organism>
<protein>
    <submittedName>
        <fullName evidence="9">SigE family RNA polymerase sigma factor</fullName>
    </submittedName>
</protein>
<feature type="region of interest" description="Disordered" evidence="6">
    <location>
        <begin position="158"/>
        <end position="180"/>
    </location>
</feature>
<dbReference type="Gene3D" id="1.10.1740.10">
    <property type="match status" value="1"/>
</dbReference>
<evidence type="ECO:0000256" key="1">
    <source>
        <dbReference type="ARBA" id="ARBA00010641"/>
    </source>
</evidence>
<dbReference type="EMBL" id="JAAGXA010000002">
    <property type="protein sequence ID" value="NEN77438.1"/>
    <property type="molecule type" value="Genomic_DNA"/>
</dbReference>
<dbReference type="GO" id="GO:0003677">
    <property type="term" value="F:DNA binding"/>
    <property type="evidence" value="ECO:0007669"/>
    <property type="project" value="UniProtKB-KW"/>
</dbReference>
<reference evidence="9 10" key="1">
    <citation type="journal article" date="2014" name="Int. J. Syst. Evol. Microbiol.">
        <title>Nocardioides zeae sp. nov., isolated from the stem of Zea mays.</title>
        <authorList>
            <person name="Glaeser S.P."/>
            <person name="McInroy J.A."/>
            <person name="Busse H.J."/>
            <person name="Kampfer P."/>
        </authorList>
    </citation>
    <scope>NUCLEOTIDE SEQUENCE [LARGE SCALE GENOMIC DNA]</scope>
    <source>
        <strain evidence="9 10">JCM 30728</strain>
    </source>
</reference>
<dbReference type="NCBIfam" id="TIGR02937">
    <property type="entry name" value="sigma70-ECF"/>
    <property type="match status" value="1"/>
</dbReference>
<dbReference type="PANTHER" id="PTHR43133:SF50">
    <property type="entry name" value="ECF RNA POLYMERASE SIGMA FACTOR SIGM"/>
    <property type="match status" value="1"/>
</dbReference>
<evidence type="ECO:0000259" key="7">
    <source>
        <dbReference type="Pfam" id="PF04542"/>
    </source>
</evidence>
<keyword evidence="10" id="KW-1185">Reference proteome</keyword>
<evidence type="ECO:0000256" key="3">
    <source>
        <dbReference type="ARBA" id="ARBA00023082"/>
    </source>
</evidence>
<dbReference type="SUPFAM" id="SSF88946">
    <property type="entry name" value="Sigma2 domain of RNA polymerase sigma factors"/>
    <property type="match status" value="1"/>
</dbReference>
<dbReference type="PANTHER" id="PTHR43133">
    <property type="entry name" value="RNA POLYMERASE ECF-TYPE SIGMA FACTO"/>
    <property type="match status" value="1"/>
</dbReference>
<dbReference type="Pfam" id="PF08281">
    <property type="entry name" value="Sigma70_r4_2"/>
    <property type="match status" value="1"/>
</dbReference>
<dbReference type="AlphaFoldDB" id="A0A6P0HFH9"/>
<dbReference type="GO" id="GO:0016987">
    <property type="term" value="F:sigma factor activity"/>
    <property type="evidence" value="ECO:0007669"/>
    <property type="project" value="UniProtKB-KW"/>
</dbReference>
<dbReference type="InterPro" id="IPR036388">
    <property type="entry name" value="WH-like_DNA-bd_sf"/>
</dbReference>
<comment type="similarity">
    <text evidence="1">Belongs to the sigma-70 factor family. ECF subfamily.</text>
</comment>
<keyword evidence="4" id="KW-0238">DNA-binding</keyword>
<dbReference type="InterPro" id="IPR014284">
    <property type="entry name" value="RNA_pol_sigma-70_dom"/>
</dbReference>
<evidence type="ECO:0000256" key="4">
    <source>
        <dbReference type="ARBA" id="ARBA00023125"/>
    </source>
</evidence>
<evidence type="ECO:0000256" key="5">
    <source>
        <dbReference type="ARBA" id="ARBA00023163"/>
    </source>
</evidence>
<evidence type="ECO:0000313" key="10">
    <source>
        <dbReference type="Proteomes" id="UP000468687"/>
    </source>
</evidence>
<dbReference type="SUPFAM" id="SSF88659">
    <property type="entry name" value="Sigma3 and sigma4 domains of RNA polymerase sigma factors"/>
    <property type="match status" value="1"/>
</dbReference>
<evidence type="ECO:0000256" key="2">
    <source>
        <dbReference type="ARBA" id="ARBA00023015"/>
    </source>
</evidence>
<dbReference type="CDD" id="cd06171">
    <property type="entry name" value="Sigma70_r4"/>
    <property type="match status" value="1"/>
</dbReference>
<dbReference type="InterPro" id="IPR013249">
    <property type="entry name" value="RNA_pol_sigma70_r4_t2"/>
</dbReference>
<dbReference type="RefSeq" id="WP_163770801.1">
    <property type="nucleotide sequence ID" value="NZ_JAAGXA010000002.1"/>
</dbReference>
<evidence type="ECO:0000256" key="6">
    <source>
        <dbReference type="SAM" id="MobiDB-lite"/>
    </source>
</evidence>
<keyword evidence="3" id="KW-0731">Sigma factor</keyword>
<comment type="caution">
    <text evidence="9">The sequence shown here is derived from an EMBL/GenBank/DDBJ whole genome shotgun (WGS) entry which is preliminary data.</text>
</comment>
<name>A0A6P0HFH9_9ACTN</name>
<gene>
    <name evidence="9" type="ORF">G3T38_04015</name>
</gene>
<dbReference type="Gene3D" id="1.10.10.10">
    <property type="entry name" value="Winged helix-like DNA-binding domain superfamily/Winged helix DNA-binding domain"/>
    <property type="match status" value="1"/>
</dbReference>
<dbReference type="GO" id="GO:0006352">
    <property type="term" value="P:DNA-templated transcription initiation"/>
    <property type="evidence" value="ECO:0007669"/>
    <property type="project" value="InterPro"/>
</dbReference>
<dbReference type="Pfam" id="PF04542">
    <property type="entry name" value="Sigma70_r2"/>
    <property type="match status" value="1"/>
</dbReference>
<feature type="domain" description="RNA polymerase sigma-70 region 2" evidence="7">
    <location>
        <begin position="10"/>
        <end position="75"/>
    </location>
</feature>
<keyword evidence="2" id="KW-0805">Transcription regulation</keyword>
<dbReference type="InterPro" id="IPR007627">
    <property type="entry name" value="RNA_pol_sigma70_r2"/>
</dbReference>
<evidence type="ECO:0000259" key="8">
    <source>
        <dbReference type="Pfam" id="PF08281"/>
    </source>
</evidence>
<dbReference type="InterPro" id="IPR013325">
    <property type="entry name" value="RNA_pol_sigma_r2"/>
</dbReference>
<keyword evidence="5" id="KW-0804">Transcription</keyword>
<dbReference type="InterPro" id="IPR039425">
    <property type="entry name" value="RNA_pol_sigma-70-like"/>
</dbReference>